<evidence type="ECO:0000313" key="1">
    <source>
        <dbReference type="EMBL" id="GFG66258.1"/>
    </source>
</evidence>
<evidence type="ECO:0000313" key="2">
    <source>
        <dbReference type="Proteomes" id="UP000465306"/>
    </source>
</evidence>
<protein>
    <submittedName>
        <fullName evidence="1">Uncharacterized protein</fullName>
    </submittedName>
</protein>
<reference evidence="1 2" key="1">
    <citation type="journal article" date="2019" name="Emerg. Microbes Infect.">
        <title>Comprehensive subspecies identification of 175 nontuberculous mycobacteria species based on 7547 genomic profiles.</title>
        <authorList>
            <person name="Matsumoto Y."/>
            <person name="Kinjo T."/>
            <person name="Motooka D."/>
            <person name="Nabeya D."/>
            <person name="Jung N."/>
            <person name="Uechi K."/>
            <person name="Horii T."/>
            <person name="Iida T."/>
            <person name="Fujita J."/>
            <person name="Nakamura S."/>
        </authorList>
    </citation>
    <scope>NUCLEOTIDE SEQUENCE [LARGE SCALE GENOMIC DNA]</scope>
    <source>
        <strain evidence="1 2">JCM 13573</strain>
    </source>
</reference>
<proteinExistence type="predicted"/>
<dbReference type="EMBL" id="BLKU01000005">
    <property type="protein sequence ID" value="GFG66258.1"/>
    <property type="molecule type" value="Genomic_DNA"/>
</dbReference>
<organism evidence="1 2">
    <name type="scientific">Mycobacterium kubicae</name>
    <dbReference type="NCBI Taxonomy" id="120959"/>
    <lineage>
        <taxon>Bacteria</taxon>
        <taxon>Bacillati</taxon>
        <taxon>Actinomycetota</taxon>
        <taxon>Actinomycetes</taxon>
        <taxon>Mycobacteriales</taxon>
        <taxon>Mycobacteriaceae</taxon>
        <taxon>Mycobacterium</taxon>
        <taxon>Mycobacterium simiae complex</taxon>
    </lineage>
</organism>
<name>A0ABQ1BRP7_9MYCO</name>
<gene>
    <name evidence="1" type="ORF">MKUB_37480</name>
</gene>
<sequence>MLAEVAAAQQGPAGGVKRVVVALGRRAQVVADRVFGRRALDTGCLVVGVAHARGGQLGQYGF</sequence>
<keyword evidence="2" id="KW-1185">Reference proteome</keyword>
<comment type="caution">
    <text evidence="1">The sequence shown here is derived from an EMBL/GenBank/DDBJ whole genome shotgun (WGS) entry which is preliminary data.</text>
</comment>
<dbReference type="Proteomes" id="UP000465306">
    <property type="component" value="Unassembled WGS sequence"/>
</dbReference>
<accession>A0ABQ1BRP7</accession>